<dbReference type="AlphaFoldDB" id="A0A250FY90"/>
<dbReference type="OrthoDB" id="9815677at2"/>
<protein>
    <recommendedName>
        <fullName evidence="2">PF03932 family protein CutC</fullName>
    </recommendedName>
</protein>
<dbReference type="EMBL" id="CP022387">
    <property type="protein sequence ID" value="ATA90064.1"/>
    <property type="molecule type" value="Genomic_DNA"/>
</dbReference>
<reference evidence="5" key="3">
    <citation type="submission" date="2017-06" db="EMBL/GenBank/DDBJ databases">
        <title>Capnocytophaga spp. assemblies.</title>
        <authorList>
            <person name="Gulvik C.A."/>
        </authorList>
    </citation>
    <scope>NUCLEOTIDE SEQUENCE [LARGE SCALE GENOMIC DNA]</scope>
    <source>
        <strain evidence="5">H2177</strain>
    </source>
</reference>
<gene>
    <name evidence="2" type="primary">cutC</name>
    <name evidence="4" type="ORF">ACI76L_09200</name>
    <name evidence="3" type="ORF">CGC58_10235</name>
</gene>
<proteinExistence type="inferred from homology"/>
<organism evidence="3 5">
    <name type="scientific">Capnocytophaga stomatis</name>
    <dbReference type="NCBI Taxonomy" id="1848904"/>
    <lineage>
        <taxon>Bacteria</taxon>
        <taxon>Pseudomonadati</taxon>
        <taxon>Bacteroidota</taxon>
        <taxon>Flavobacteriia</taxon>
        <taxon>Flavobacteriales</taxon>
        <taxon>Flavobacteriaceae</taxon>
        <taxon>Capnocytophaga</taxon>
    </lineage>
</organism>
<evidence type="ECO:0000313" key="4">
    <source>
        <dbReference type="EMBL" id="MFK8293958.1"/>
    </source>
</evidence>
<evidence type="ECO:0000313" key="3">
    <source>
        <dbReference type="EMBL" id="ATA90064.1"/>
    </source>
</evidence>
<dbReference type="FunFam" id="3.20.20.380:FF:000001">
    <property type="entry name" value="Copper homeostasis protein CutC"/>
    <property type="match status" value="1"/>
</dbReference>
<reference evidence="3" key="2">
    <citation type="journal article" date="2017" name="Genome Announc.">
        <title>Twelve Complete Reference Genomes of Clinical Isolates in the Capnocytophaga Genus.</title>
        <authorList>
            <person name="Villarma A."/>
            <person name="Gulvik C.A."/>
            <person name="Rowe L.A."/>
            <person name="Sheth M."/>
            <person name="Juieng P."/>
            <person name="Nicholson A.C."/>
            <person name="Loparev V.N."/>
            <person name="McQuiston J.R."/>
        </authorList>
    </citation>
    <scope>NUCLEOTIDE SEQUENCE</scope>
    <source>
        <strain evidence="3">H2177</strain>
    </source>
</reference>
<dbReference type="HAMAP" id="MF_00795">
    <property type="entry name" value="CutC"/>
    <property type="match status" value="1"/>
</dbReference>
<dbReference type="Pfam" id="PF03932">
    <property type="entry name" value="CutC"/>
    <property type="match status" value="1"/>
</dbReference>
<dbReference type="Gene3D" id="3.20.20.380">
    <property type="entry name" value="Copper homeostasis (CutC) domain"/>
    <property type="match status" value="1"/>
</dbReference>
<comment type="caution">
    <text evidence="2">Once thought to be involved in copper homeostasis, experiments in E.coli have shown this is not the case.</text>
</comment>
<comment type="similarity">
    <text evidence="1 2">Belongs to the CutC family.</text>
</comment>
<dbReference type="GO" id="GO:0005737">
    <property type="term" value="C:cytoplasm"/>
    <property type="evidence" value="ECO:0007669"/>
    <property type="project" value="UniProtKB-SubCell"/>
</dbReference>
<dbReference type="InterPro" id="IPR005627">
    <property type="entry name" value="CutC-like"/>
</dbReference>
<dbReference type="EMBL" id="JBJGWJ010000006">
    <property type="protein sequence ID" value="MFK8293958.1"/>
    <property type="molecule type" value="Genomic_DNA"/>
</dbReference>
<evidence type="ECO:0000256" key="2">
    <source>
        <dbReference type="HAMAP-Rule" id="MF_00795"/>
    </source>
</evidence>
<dbReference type="RefSeq" id="WP_095896612.1">
    <property type="nucleotide sequence ID" value="NZ_BOPJ01000015.1"/>
</dbReference>
<dbReference type="SUPFAM" id="SSF110395">
    <property type="entry name" value="CutC-like"/>
    <property type="match status" value="1"/>
</dbReference>
<evidence type="ECO:0000313" key="5">
    <source>
        <dbReference type="Proteomes" id="UP000217348"/>
    </source>
</evidence>
<dbReference type="KEGG" id="csto:CGC58_10235"/>
<dbReference type="PANTHER" id="PTHR12598">
    <property type="entry name" value="COPPER HOMEOSTASIS PROTEIN CUTC"/>
    <property type="match status" value="1"/>
</dbReference>
<dbReference type="InterPro" id="IPR036822">
    <property type="entry name" value="CutC-like_dom_sf"/>
</dbReference>
<sequence length="241" mass="26362">MVFEICASSFESARNAQMAGANRIELCSELGVGGVTPSYGLIKKVMDELSIENCVLIRPRSGDFTYTDEEFDVMLRDIVLCKELGCKGVVTGVLNSDNTIDEERTKRLMEASGTMDFIYHRAFDCVPNPTEAIKILKKLGVKRILTSGGKKSAVEGLPLLKELNTLAEGKITIMPGGGINPQTILKIKEAGFNEVHFSGTIFEKSESQLPFSFNTASFLDESVRPISGIEQIKLIINAMNS</sequence>
<keyword evidence="6" id="KW-1185">Reference proteome</keyword>
<comment type="subcellular location">
    <subcellularLocation>
        <location evidence="2">Cytoplasm</location>
    </subcellularLocation>
</comment>
<evidence type="ECO:0000256" key="1">
    <source>
        <dbReference type="ARBA" id="ARBA00007768"/>
    </source>
</evidence>
<dbReference type="GO" id="GO:0005507">
    <property type="term" value="F:copper ion binding"/>
    <property type="evidence" value="ECO:0007669"/>
    <property type="project" value="TreeGrafter"/>
</dbReference>
<reference evidence="4 6" key="1">
    <citation type="journal article" date="2016" name="Sci. Rep.">
        <title>Whole genome sequencing identifies a novel species of the genus Capnocytophaga isolated from dog and cat bite wounds in humans.</title>
        <authorList>
            <person name="Zangenah S."/>
            <person name="Abbasi N."/>
            <person name="Andersson A.F."/>
            <person name="Bergman P."/>
        </authorList>
    </citation>
    <scope>NUCLEOTIDE SEQUENCE [LARGE SCALE GENOMIC DNA]</scope>
    <source>
        <strain evidence="4 6">W5</strain>
    </source>
</reference>
<evidence type="ECO:0000313" key="6">
    <source>
        <dbReference type="Proteomes" id="UP001622370"/>
    </source>
</evidence>
<dbReference type="Proteomes" id="UP000217348">
    <property type="component" value="Chromosome"/>
</dbReference>
<dbReference type="PANTHER" id="PTHR12598:SF0">
    <property type="entry name" value="COPPER HOMEOSTASIS PROTEIN CUTC HOMOLOG"/>
    <property type="match status" value="1"/>
</dbReference>
<name>A0A250FY90_9FLAO</name>
<reference evidence="4" key="4">
    <citation type="submission" date="2024-10" db="EMBL/GenBank/DDBJ databases">
        <authorList>
            <person name="Bergman P."/>
            <person name="Andersson A.F."/>
            <person name="Zangenah S."/>
            <person name="Abbasi N."/>
        </authorList>
    </citation>
    <scope>NUCLEOTIDE SEQUENCE</scope>
    <source>
        <strain evidence="4">W5</strain>
    </source>
</reference>
<dbReference type="Proteomes" id="UP001622370">
    <property type="component" value="Unassembled WGS sequence"/>
</dbReference>
<keyword evidence="2" id="KW-0963">Cytoplasm</keyword>
<accession>A0A250FY90</accession>